<evidence type="ECO:0008006" key="3">
    <source>
        <dbReference type="Google" id="ProtNLM"/>
    </source>
</evidence>
<name>A0A4Y2A7C5_ARAVE</name>
<gene>
    <name evidence="1" type="ORF">AVEN_154976_1</name>
</gene>
<reference evidence="1 2" key="1">
    <citation type="journal article" date="2019" name="Sci. Rep.">
        <title>Orb-weaving spider Araneus ventricosus genome elucidates the spidroin gene catalogue.</title>
        <authorList>
            <person name="Kono N."/>
            <person name="Nakamura H."/>
            <person name="Ohtoshi R."/>
            <person name="Moran D.A.P."/>
            <person name="Shinohara A."/>
            <person name="Yoshida Y."/>
            <person name="Fujiwara M."/>
            <person name="Mori M."/>
            <person name="Tomita M."/>
            <person name="Arakawa K."/>
        </authorList>
    </citation>
    <scope>NUCLEOTIDE SEQUENCE [LARGE SCALE GENOMIC DNA]</scope>
</reference>
<dbReference type="AlphaFoldDB" id="A0A4Y2A7C5"/>
<evidence type="ECO:0000313" key="2">
    <source>
        <dbReference type="Proteomes" id="UP000499080"/>
    </source>
</evidence>
<dbReference type="GO" id="GO:0003676">
    <property type="term" value="F:nucleic acid binding"/>
    <property type="evidence" value="ECO:0007669"/>
    <property type="project" value="InterPro"/>
</dbReference>
<sequence>MTSRPRVRKPSNVGRKVQSEVVLAYALVHPQSSTKQISENYGLSKSPLWTILNESGAHPYPSTPVKGLLPRDAERFVETKLHVVNNLEYHPTFLADIKCTDEACFSRNGMCNRQNVHAWSLENPRYAAEVRHQLRWSINVWCGIFNDRLIGPVFYEGTLTGQRYLKLLKVVITDFVENLPLPQLRNVWFQHDGAPPLKISNLKQYLMETFQNQVIGCKANDNSMSKRFVASAFGGTQ</sequence>
<dbReference type="Proteomes" id="UP000499080">
    <property type="component" value="Unassembled WGS sequence"/>
</dbReference>
<evidence type="ECO:0000313" key="1">
    <source>
        <dbReference type="EMBL" id="GBL75663.1"/>
    </source>
</evidence>
<accession>A0A4Y2A7C5</accession>
<dbReference type="EMBL" id="BGPR01000008">
    <property type="protein sequence ID" value="GBL75663.1"/>
    <property type="molecule type" value="Genomic_DNA"/>
</dbReference>
<protein>
    <recommendedName>
        <fullName evidence="3">DUF4817 domain-containing protein</fullName>
    </recommendedName>
</protein>
<organism evidence="1 2">
    <name type="scientific">Araneus ventricosus</name>
    <name type="common">Orbweaver spider</name>
    <name type="synonym">Epeira ventricosa</name>
    <dbReference type="NCBI Taxonomy" id="182803"/>
    <lineage>
        <taxon>Eukaryota</taxon>
        <taxon>Metazoa</taxon>
        <taxon>Ecdysozoa</taxon>
        <taxon>Arthropoda</taxon>
        <taxon>Chelicerata</taxon>
        <taxon>Arachnida</taxon>
        <taxon>Araneae</taxon>
        <taxon>Araneomorphae</taxon>
        <taxon>Entelegynae</taxon>
        <taxon>Araneoidea</taxon>
        <taxon>Araneidae</taxon>
        <taxon>Araneus</taxon>
    </lineage>
</organism>
<dbReference type="PANTHER" id="PTHR47326:SF1">
    <property type="entry name" value="HTH PSQ-TYPE DOMAIN-CONTAINING PROTEIN"/>
    <property type="match status" value="1"/>
</dbReference>
<proteinExistence type="predicted"/>
<dbReference type="PANTHER" id="PTHR47326">
    <property type="entry name" value="TRANSPOSABLE ELEMENT TC3 TRANSPOSASE-LIKE PROTEIN"/>
    <property type="match status" value="1"/>
</dbReference>
<dbReference type="Gene3D" id="3.30.420.10">
    <property type="entry name" value="Ribonuclease H-like superfamily/Ribonuclease H"/>
    <property type="match status" value="1"/>
</dbReference>
<dbReference type="InterPro" id="IPR036397">
    <property type="entry name" value="RNaseH_sf"/>
</dbReference>
<comment type="caution">
    <text evidence="1">The sequence shown here is derived from an EMBL/GenBank/DDBJ whole genome shotgun (WGS) entry which is preliminary data.</text>
</comment>
<keyword evidence="2" id="KW-1185">Reference proteome</keyword>